<evidence type="ECO:0000313" key="3">
    <source>
        <dbReference type="Proteomes" id="UP000016926"/>
    </source>
</evidence>
<dbReference type="RefSeq" id="XP_016272572.1">
    <property type="nucleotide sequence ID" value="XM_016415598.1"/>
</dbReference>
<dbReference type="AlphaFoldDB" id="M7XMP7"/>
<evidence type="ECO:0000256" key="1">
    <source>
        <dbReference type="SAM" id="MobiDB-lite"/>
    </source>
</evidence>
<organism evidence="2 3">
    <name type="scientific">Rhodotorula toruloides (strain NP11)</name>
    <name type="common">Yeast</name>
    <name type="synonym">Rhodosporidium toruloides</name>
    <dbReference type="NCBI Taxonomy" id="1130832"/>
    <lineage>
        <taxon>Eukaryota</taxon>
        <taxon>Fungi</taxon>
        <taxon>Dikarya</taxon>
        <taxon>Basidiomycota</taxon>
        <taxon>Pucciniomycotina</taxon>
        <taxon>Microbotryomycetes</taxon>
        <taxon>Sporidiobolales</taxon>
        <taxon>Sporidiobolaceae</taxon>
        <taxon>Rhodotorula</taxon>
    </lineage>
</organism>
<gene>
    <name evidence="2" type="ORF">RHTO_01919</name>
</gene>
<name>M7XMP7_RHOT1</name>
<feature type="region of interest" description="Disordered" evidence="1">
    <location>
        <begin position="19"/>
        <end position="52"/>
    </location>
</feature>
<accession>M7XMP7</accession>
<keyword evidence="3" id="KW-1185">Reference proteome</keyword>
<dbReference type="HOGENOM" id="CLU_970283_0_0_1"/>
<dbReference type="OrthoDB" id="10599838at2759"/>
<dbReference type="EMBL" id="KB722656">
    <property type="protein sequence ID" value="EMS21453.1"/>
    <property type="molecule type" value="Genomic_DNA"/>
</dbReference>
<feature type="compositionally biased region" description="Low complexity" evidence="1">
    <location>
        <begin position="27"/>
        <end position="45"/>
    </location>
</feature>
<reference evidence="2 3" key="1">
    <citation type="journal article" date="2012" name="Nat. Commun.">
        <title>A multi-omic map of the lipid-producing yeast Rhodosporidium toruloides.</title>
        <authorList>
            <person name="Zhu Z."/>
            <person name="Zhang S."/>
            <person name="Liu H."/>
            <person name="Shen H."/>
            <person name="Lin X."/>
            <person name="Yang F."/>
            <person name="Zhou Y.J."/>
            <person name="Jin G."/>
            <person name="Ye M."/>
            <person name="Zou H."/>
            <person name="Zou H."/>
            <person name="Zhao Z.K."/>
        </authorList>
    </citation>
    <scope>NUCLEOTIDE SEQUENCE [LARGE SCALE GENOMIC DNA]</scope>
    <source>
        <strain evidence="2 3">NP11</strain>
    </source>
</reference>
<sequence>MAKPGSKLVFDCVEIPKRHRSRSMRPSLSAASSNTSSGRSTNLTTPSASPDCRVASSAKLRVRDTTLGSELGLANEGEFDSLGAEAALQTEVIDVFMEYLHGNEDKYSKGLFENVFVQLDPTSSTLYDAWETRRRAPKPAQRAAIERSLRENNGLQIGYAVLVYAGPMLEEEIRDIVAAREERRTREAPWKVAVEQYEADLKIWKKAAKRAKAKGEAEPPKPERPEKPKKPQKARKQAKRAGGKGVKPAKRTQRVQEEMEDEEDEQEAHDEDDSEGGEQEEEQDDEE</sequence>
<proteinExistence type="predicted"/>
<feature type="region of interest" description="Disordered" evidence="1">
    <location>
        <begin position="210"/>
        <end position="287"/>
    </location>
</feature>
<feature type="compositionally biased region" description="Acidic residues" evidence="1">
    <location>
        <begin position="258"/>
        <end position="287"/>
    </location>
</feature>
<protein>
    <submittedName>
        <fullName evidence="2">Uncharacterized protein</fullName>
    </submittedName>
</protein>
<dbReference type="GeneID" id="27365932"/>
<feature type="compositionally biased region" description="Basic and acidic residues" evidence="1">
    <location>
        <begin position="213"/>
        <end position="229"/>
    </location>
</feature>
<dbReference type="Proteomes" id="UP000016926">
    <property type="component" value="Unassembled WGS sequence"/>
</dbReference>
<evidence type="ECO:0000313" key="2">
    <source>
        <dbReference type="EMBL" id="EMS21453.1"/>
    </source>
</evidence>
<feature type="compositionally biased region" description="Basic residues" evidence="1">
    <location>
        <begin position="230"/>
        <end position="253"/>
    </location>
</feature>